<comment type="similarity">
    <text evidence="1">Belongs to the bZIP family. NFIL3 subfamily.</text>
</comment>
<feature type="compositionally biased region" description="Low complexity" evidence="6">
    <location>
        <begin position="173"/>
        <end position="187"/>
    </location>
</feature>
<dbReference type="InterPro" id="IPR047106">
    <property type="entry name" value="NFIL3-like_bZIP"/>
</dbReference>
<sequence>MESGYYSELESLASAPLCLSETLAPYSEGLAPRNRIGKGRSTSSGRRKREFISDEKKDATYWEKRRKNNEAAKRSREKRRISDMVLENRVLALNEENVRLKSELLALKLRFGLITTATYAVKSQQLAGASRSSYYSAYPNGSSGLLNSDSSEPEHSSRGSGLMAGSKYSPRGSLSDVSDGSSSTSDSPEPVVLRDVKALTDQELTKEAEAGKAGCGDIEFISYQDPRRRNPGPGDVRQCGPQGGAGHPQTHPPRLEDLSSSSAVPQPNPVGRRAAYTQSTGHSAPVRPLTIGGLSEALTPHGLNQLHAVDRSVSRAHRVKGHTVSRRPAVDVNENAAPGHTVAEALGGLEQALPWQSPSESEELEEAGAHPQDELPPSSAPRGFPAAKQEERPFAPCPVIEAPRVSHRGATARPGVPVAMAADCGLPDSEGRSLVCGSQSPELRATALPHKLRLKIRTTPVGERTAKSPSRPRRPSFPPHGDTPLGGGCAAVGGGAELWSESGILDVNALRHQPLNDPERYGIPNGTSGCHKYLSAPAGLSFQAVNAAYFQALGQNVVQAADTLSLHERNGLVSPTEG</sequence>
<feature type="region of interest" description="Disordered" evidence="6">
    <location>
        <begin position="30"/>
        <end position="50"/>
    </location>
</feature>
<evidence type="ECO:0000256" key="3">
    <source>
        <dbReference type="ARBA" id="ARBA00023125"/>
    </source>
</evidence>
<evidence type="ECO:0000256" key="2">
    <source>
        <dbReference type="ARBA" id="ARBA00023015"/>
    </source>
</evidence>
<protein>
    <recommendedName>
        <fullName evidence="7">BZIP domain-containing protein</fullName>
    </recommendedName>
</protein>
<keyword evidence="9" id="KW-1185">Reference proteome</keyword>
<evidence type="ECO:0000259" key="7">
    <source>
        <dbReference type="PROSITE" id="PS50217"/>
    </source>
</evidence>
<dbReference type="PANTHER" id="PTHR15284:SF4">
    <property type="entry name" value="E4 BINDING PROTEIN 4-2"/>
    <property type="match status" value="1"/>
</dbReference>
<dbReference type="PANTHER" id="PTHR15284">
    <property type="entry name" value="NUCLEAR FACTOR INTERLEUKIN-3-REGULATED PROTEIN"/>
    <property type="match status" value="1"/>
</dbReference>
<dbReference type="STRING" id="137246.A0A401REC1"/>
<dbReference type="GO" id="GO:0007623">
    <property type="term" value="P:circadian rhythm"/>
    <property type="evidence" value="ECO:0007669"/>
    <property type="project" value="TreeGrafter"/>
</dbReference>
<evidence type="ECO:0000256" key="6">
    <source>
        <dbReference type="SAM" id="MobiDB-lite"/>
    </source>
</evidence>
<comment type="caution">
    <text evidence="8">The sequence shown here is derived from an EMBL/GenBank/DDBJ whole genome shotgun (WGS) entry which is preliminary data.</text>
</comment>
<evidence type="ECO:0000256" key="1">
    <source>
        <dbReference type="ARBA" id="ARBA00006079"/>
    </source>
</evidence>
<feature type="region of interest" description="Disordered" evidence="6">
    <location>
        <begin position="223"/>
        <end position="288"/>
    </location>
</feature>
<dbReference type="OMA" id="CATEDAH"/>
<reference evidence="8 9" key="1">
    <citation type="journal article" date="2018" name="Nat. Ecol. Evol.">
        <title>Shark genomes provide insights into elasmobranch evolution and the origin of vertebrates.</title>
        <authorList>
            <person name="Hara Y"/>
            <person name="Yamaguchi K"/>
            <person name="Onimaru K"/>
            <person name="Kadota M"/>
            <person name="Koyanagi M"/>
            <person name="Keeley SD"/>
            <person name="Tatsumi K"/>
            <person name="Tanaka K"/>
            <person name="Motone F"/>
            <person name="Kageyama Y"/>
            <person name="Nozu R"/>
            <person name="Adachi N"/>
            <person name="Nishimura O"/>
            <person name="Nakagawa R"/>
            <person name="Tanegashima C"/>
            <person name="Kiyatake I"/>
            <person name="Matsumoto R"/>
            <person name="Murakumo K"/>
            <person name="Nishida K"/>
            <person name="Terakita A"/>
            <person name="Kuratani S"/>
            <person name="Sato K"/>
            <person name="Hyodo S Kuraku.S."/>
        </authorList>
    </citation>
    <scope>NUCLEOTIDE SEQUENCE [LARGE SCALE GENOMIC DNA]</scope>
</reference>
<dbReference type="OrthoDB" id="6151507at2759"/>
<feature type="region of interest" description="Disordered" evidence="6">
    <location>
        <begin position="457"/>
        <end position="489"/>
    </location>
</feature>
<dbReference type="CDD" id="cd14694">
    <property type="entry name" value="bZIP_NFIL3"/>
    <property type="match status" value="1"/>
</dbReference>
<evidence type="ECO:0000256" key="4">
    <source>
        <dbReference type="ARBA" id="ARBA00023163"/>
    </source>
</evidence>
<dbReference type="FunFam" id="1.20.5.170:FF:000025">
    <property type="entry name" value="nuclear factor interleukin-3-regulated protein-like"/>
    <property type="match status" value="1"/>
</dbReference>
<name>A0A401REC1_CHIPU</name>
<keyword evidence="4" id="KW-0804">Transcription</keyword>
<keyword evidence="2" id="KW-0805">Transcription regulation</keyword>
<dbReference type="AlphaFoldDB" id="A0A401REC1"/>
<dbReference type="EMBL" id="BEZZ01003780">
    <property type="protein sequence ID" value="GCC16426.1"/>
    <property type="molecule type" value="Genomic_DNA"/>
</dbReference>
<dbReference type="InterPro" id="IPR004827">
    <property type="entry name" value="bZIP"/>
</dbReference>
<dbReference type="SUPFAM" id="SSF57959">
    <property type="entry name" value="Leucine zipper domain"/>
    <property type="match status" value="1"/>
</dbReference>
<evidence type="ECO:0000256" key="5">
    <source>
        <dbReference type="ARBA" id="ARBA00023242"/>
    </source>
</evidence>
<feature type="region of interest" description="Disordered" evidence="6">
    <location>
        <begin position="145"/>
        <end position="193"/>
    </location>
</feature>
<dbReference type="Gene3D" id="1.20.5.170">
    <property type="match status" value="1"/>
</dbReference>
<keyword evidence="5" id="KW-0539">Nucleus</keyword>
<dbReference type="InterPro" id="IPR047229">
    <property type="entry name" value="NFIL3-like"/>
</dbReference>
<accession>A0A401REC1</accession>
<dbReference type="SMART" id="SM00338">
    <property type="entry name" value="BRLZ"/>
    <property type="match status" value="1"/>
</dbReference>
<organism evidence="8 9">
    <name type="scientific">Chiloscyllium punctatum</name>
    <name type="common">Brownbanded bambooshark</name>
    <name type="synonym">Hemiscyllium punctatum</name>
    <dbReference type="NCBI Taxonomy" id="137246"/>
    <lineage>
        <taxon>Eukaryota</taxon>
        <taxon>Metazoa</taxon>
        <taxon>Chordata</taxon>
        <taxon>Craniata</taxon>
        <taxon>Vertebrata</taxon>
        <taxon>Chondrichthyes</taxon>
        <taxon>Elasmobranchii</taxon>
        <taxon>Galeomorphii</taxon>
        <taxon>Galeoidea</taxon>
        <taxon>Orectolobiformes</taxon>
        <taxon>Hemiscylliidae</taxon>
        <taxon>Chiloscyllium</taxon>
    </lineage>
</organism>
<dbReference type="Proteomes" id="UP000287033">
    <property type="component" value="Unassembled WGS sequence"/>
</dbReference>
<evidence type="ECO:0000313" key="8">
    <source>
        <dbReference type="EMBL" id="GCC16426.1"/>
    </source>
</evidence>
<dbReference type="InterPro" id="IPR046347">
    <property type="entry name" value="bZIP_sf"/>
</dbReference>
<dbReference type="GO" id="GO:0003700">
    <property type="term" value="F:DNA-binding transcription factor activity"/>
    <property type="evidence" value="ECO:0007669"/>
    <property type="project" value="InterPro"/>
</dbReference>
<dbReference type="GO" id="GO:0003677">
    <property type="term" value="F:DNA binding"/>
    <property type="evidence" value="ECO:0007669"/>
    <property type="project" value="UniProtKB-KW"/>
</dbReference>
<proteinExistence type="inferred from homology"/>
<dbReference type="Pfam" id="PF07716">
    <property type="entry name" value="bZIP_2"/>
    <property type="match status" value="1"/>
</dbReference>
<dbReference type="PROSITE" id="PS50217">
    <property type="entry name" value="BZIP"/>
    <property type="match status" value="1"/>
</dbReference>
<feature type="domain" description="BZIP" evidence="7">
    <location>
        <begin position="58"/>
        <end position="108"/>
    </location>
</feature>
<dbReference type="GO" id="GO:0005634">
    <property type="term" value="C:nucleus"/>
    <property type="evidence" value="ECO:0007669"/>
    <property type="project" value="TreeGrafter"/>
</dbReference>
<keyword evidence="3" id="KW-0238">DNA-binding</keyword>
<feature type="region of interest" description="Disordered" evidence="6">
    <location>
        <begin position="355"/>
        <end position="390"/>
    </location>
</feature>
<dbReference type="PROSITE" id="PS00036">
    <property type="entry name" value="BZIP_BASIC"/>
    <property type="match status" value="1"/>
</dbReference>
<gene>
    <name evidence="8" type="ORF">chiPu_0021371</name>
</gene>
<evidence type="ECO:0000313" key="9">
    <source>
        <dbReference type="Proteomes" id="UP000287033"/>
    </source>
</evidence>